<evidence type="ECO:0000313" key="3">
    <source>
        <dbReference type="Proteomes" id="UP001162098"/>
    </source>
</evidence>
<dbReference type="KEGG" id="vg:80543618"/>
<sequence>MAATVTISDELRTFAKRPAPKSLGVYEPLRGLLFPHRVGSPADLRWLASPQLFMNSVTDRPFLVRQLFHTAIKSDAPLEAVLLLGITKRFPDLRSALCHCATHSRGQGMWVDRRARLAFDPLSPAGHATARWVAERRLKTPAKHERWLSTLVGVRVPGIVAQGHCVAVIADRRERILYFFDPEAQGDGRDSATADFCLAATSIDAIQHMLRGAGLPPSFKWRQRIVLSTRTLVGPQHLQNTASAGAGPNLAGANTCSAWCILFIHLLHLHAGRLDPLQLAQLMVDKSVRPHLRQVIARYGTVISTTKLPPAIARERQVTVRRWKSLDKRAKLTRYRALVPIVGAKKAAPKPAPAVKASPAPRRSRAINYRG</sequence>
<evidence type="ECO:0000256" key="1">
    <source>
        <dbReference type="SAM" id="MobiDB-lite"/>
    </source>
</evidence>
<reference evidence="2 3" key="1">
    <citation type="submission" date="2020-09" db="EMBL/GenBank/DDBJ databases">
        <authorList>
            <person name="Zhang R."/>
            <person name="Garcia K."/>
            <person name="Ogata H."/>
        </authorList>
    </citation>
    <scope>NUCLEOTIDE SEQUENCE [LARGE SCALE GENOMIC DNA]</scope>
    <source>
        <strain evidence="3">stheno</strain>
    </source>
</reference>
<feature type="region of interest" description="Disordered" evidence="1">
    <location>
        <begin position="350"/>
        <end position="371"/>
    </location>
</feature>
<dbReference type="EMBL" id="MW018138">
    <property type="protein sequence ID" value="QPB44422.1"/>
    <property type="molecule type" value="Genomic_DNA"/>
</dbReference>
<protein>
    <submittedName>
        <fullName evidence="2">Uncharacterized protein</fullName>
    </submittedName>
</protein>
<proteinExistence type="predicted"/>
<organism evidence="2 3">
    <name type="scientific">Medusavirus stheno T3</name>
    <dbReference type="NCBI Taxonomy" id="3069717"/>
    <lineage>
        <taxon>Viruses</taxon>
        <taxon>Varidnaviria</taxon>
        <taxon>Bamfordvirae</taxon>
        <taxon>Nucleocytoviricota</taxon>
        <taxon>Megaviricetes</taxon>
        <taxon>Mamonoviridae</taxon>
        <taxon>Medusavirus</taxon>
        <taxon>Medusavirus sthenus</taxon>
    </lineage>
</organism>
<dbReference type="Proteomes" id="UP001162098">
    <property type="component" value="Segment"/>
</dbReference>
<evidence type="ECO:0000313" key="2">
    <source>
        <dbReference type="EMBL" id="QPB44422.1"/>
    </source>
</evidence>
<accession>A0A7S8BEL4</accession>
<name>A0A7S8BEL4_9VIRU</name>
<keyword evidence="3" id="KW-1185">Reference proteome</keyword>